<gene>
    <name evidence="2" type="ORF">JR064_04730</name>
</gene>
<dbReference type="PROSITE" id="PS51708">
    <property type="entry name" value="CHAD"/>
    <property type="match status" value="1"/>
</dbReference>
<dbReference type="PANTHER" id="PTHR39339:SF1">
    <property type="entry name" value="CHAD DOMAIN-CONTAINING PROTEIN"/>
    <property type="match status" value="1"/>
</dbReference>
<protein>
    <submittedName>
        <fullName evidence="2">CHAD domain-containing protein</fullName>
    </submittedName>
</protein>
<sequence>MPVRGVGAKALELAHQECSDIVAALIPGTDVHEGVHTARKGIRRLRALLRLFDGTALDLATEDQRLRRIGKGLSALRDSHVVVDSARWMEKKRQGLPWGALLRRLEVRREHVLAAELLKDPGFLRRRTAVQKVAELLRMQPWAEVKADAIWAGYKRSARRLVKAQKKAAGSEDAEVLHRWRRTVRRLRMQIEAMQRLGMDVSSAGKAKKAVGNAKVLRQLSDSLGRRQDLRMLRNLVRGMTGIEQRKLLLAAIDEELDRALPK</sequence>
<feature type="domain" description="CHAD" evidence="1">
    <location>
        <begin position="1"/>
        <end position="263"/>
    </location>
</feature>
<dbReference type="Gene3D" id="1.40.20.10">
    <property type="entry name" value="CHAD domain"/>
    <property type="match status" value="1"/>
</dbReference>
<dbReference type="SMART" id="SM00880">
    <property type="entry name" value="CHAD"/>
    <property type="match status" value="1"/>
</dbReference>
<comment type="caution">
    <text evidence="2">The sequence shown here is derived from an EMBL/GenBank/DDBJ whole genome shotgun (WGS) entry which is preliminary data.</text>
</comment>
<evidence type="ECO:0000259" key="1">
    <source>
        <dbReference type="PROSITE" id="PS51708"/>
    </source>
</evidence>
<accession>A0ABS3AYL9</accession>
<evidence type="ECO:0000313" key="3">
    <source>
        <dbReference type="Proteomes" id="UP000695802"/>
    </source>
</evidence>
<proteinExistence type="predicted"/>
<name>A0ABS3AYL9_9XANT</name>
<organism evidence="2 3">
    <name type="scientific">Xanthomonas bonasiae</name>
    <dbReference type="NCBI Taxonomy" id="2810351"/>
    <lineage>
        <taxon>Bacteria</taxon>
        <taxon>Pseudomonadati</taxon>
        <taxon>Pseudomonadota</taxon>
        <taxon>Gammaproteobacteria</taxon>
        <taxon>Lysobacterales</taxon>
        <taxon>Lysobacteraceae</taxon>
        <taxon>Xanthomonas</taxon>
    </lineage>
</organism>
<dbReference type="Proteomes" id="UP000695802">
    <property type="component" value="Unassembled WGS sequence"/>
</dbReference>
<dbReference type="EMBL" id="JAFIWB010000003">
    <property type="protein sequence ID" value="MBN6101465.1"/>
    <property type="molecule type" value="Genomic_DNA"/>
</dbReference>
<dbReference type="Pfam" id="PF05235">
    <property type="entry name" value="CHAD"/>
    <property type="match status" value="1"/>
</dbReference>
<reference evidence="2 3" key="1">
    <citation type="submission" date="2021-02" db="EMBL/GenBank/DDBJ databases">
        <title>Taxonomically Unique Crown Gall-Associated Xanthomonas Stains Have Deficiency in Virulence Repertories.</title>
        <authorList>
            <person name="Mafakheri H."/>
            <person name="Taghavi S.M."/>
            <person name="Dimkic I."/>
            <person name="Nemanja K."/>
            <person name="Osdaghi E."/>
        </authorList>
    </citation>
    <scope>NUCLEOTIDE SEQUENCE [LARGE SCALE GENOMIC DNA]</scope>
    <source>
        <strain evidence="2 3">FX4</strain>
    </source>
</reference>
<evidence type="ECO:0000313" key="2">
    <source>
        <dbReference type="EMBL" id="MBN6101465.1"/>
    </source>
</evidence>
<dbReference type="InterPro" id="IPR007899">
    <property type="entry name" value="CHAD_dom"/>
</dbReference>
<dbReference type="InterPro" id="IPR038186">
    <property type="entry name" value="CHAD_dom_sf"/>
</dbReference>
<keyword evidence="3" id="KW-1185">Reference proteome</keyword>
<dbReference type="PANTHER" id="PTHR39339">
    <property type="entry name" value="SLR1444 PROTEIN"/>
    <property type="match status" value="1"/>
</dbReference>